<keyword evidence="6 10" id="KW-0479">Metal-binding</keyword>
<dbReference type="HAMAP" id="MF_02095">
    <property type="entry name" value="CysQ"/>
    <property type="match status" value="1"/>
</dbReference>
<feature type="binding site" evidence="11">
    <location>
        <position position="66"/>
    </location>
    <ligand>
        <name>Mg(2+)</name>
        <dbReference type="ChEBI" id="CHEBI:18420"/>
        <label>1</label>
        <note>catalytic</note>
    </ligand>
</feature>
<feature type="binding site" evidence="10">
    <location>
        <begin position="88"/>
        <end position="91"/>
    </location>
    <ligand>
        <name>substrate</name>
    </ligand>
</feature>
<evidence type="ECO:0000256" key="11">
    <source>
        <dbReference type="PIRSR" id="PIRSR600760-2"/>
    </source>
</evidence>
<evidence type="ECO:0000256" key="1">
    <source>
        <dbReference type="ARBA" id="ARBA00001033"/>
    </source>
</evidence>
<comment type="cofactor">
    <cofactor evidence="10 11">
        <name>Mg(2+)</name>
        <dbReference type="ChEBI" id="CHEBI:18420"/>
    </cofactor>
</comment>
<dbReference type="SUPFAM" id="SSF56655">
    <property type="entry name" value="Carbohydrate phosphatase"/>
    <property type="match status" value="1"/>
</dbReference>
<evidence type="ECO:0000256" key="8">
    <source>
        <dbReference type="ARBA" id="ARBA00022842"/>
    </source>
</evidence>
<keyword evidence="5" id="KW-0997">Cell inner membrane</keyword>
<dbReference type="GO" id="GO:0050427">
    <property type="term" value="P:3'-phosphoadenosine 5'-phosphosulfate metabolic process"/>
    <property type="evidence" value="ECO:0007669"/>
    <property type="project" value="TreeGrafter"/>
</dbReference>
<keyword evidence="9 10" id="KW-0472">Membrane</keyword>
<evidence type="ECO:0000256" key="3">
    <source>
        <dbReference type="ARBA" id="ARBA00005289"/>
    </source>
</evidence>
<comment type="catalytic activity">
    <reaction evidence="2 10">
        <text>adenosine 3',5'-bisphosphate + H2O = AMP + phosphate</text>
        <dbReference type="Rhea" id="RHEA:10040"/>
        <dbReference type="ChEBI" id="CHEBI:15377"/>
        <dbReference type="ChEBI" id="CHEBI:43474"/>
        <dbReference type="ChEBI" id="CHEBI:58343"/>
        <dbReference type="ChEBI" id="CHEBI:456215"/>
        <dbReference type="EC" id="3.1.3.7"/>
    </reaction>
</comment>
<dbReference type="InterPro" id="IPR020583">
    <property type="entry name" value="Inositol_monoP_metal-BS"/>
</dbReference>
<evidence type="ECO:0000256" key="2">
    <source>
        <dbReference type="ARBA" id="ARBA00001625"/>
    </source>
</evidence>
<dbReference type="OrthoDB" id="9772456at2"/>
<feature type="binding site" evidence="10">
    <location>
        <position position="226"/>
    </location>
    <ligand>
        <name>Mg(2+)</name>
        <dbReference type="ChEBI" id="CHEBI:18420"/>
        <label>2</label>
    </ligand>
</feature>
<evidence type="ECO:0000256" key="7">
    <source>
        <dbReference type="ARBA" id="ARBA00022801"/>
    </source>
</evidence>
<proteinExistence type="inferred from homology"/>
<gene>
    <name evidence="10 12" type="primary">cysQ</name>
    <name evidence="12" type="ORF">OSO01_05890</name>
</gene>
<dbReference type="GO" id="GO:0000287">
    <property type="term" value="F:magnesium ion binding"/>
    <property type="evidence" value="ECO:0007669"/>
    <property type="project" value="UniProtKB-UniRule"/>
</dbReference>
<feature type="binding site" evidence="10">
    <location>
        <position position="86"/>
    </location>
    <ligand>
        <name>Mg(2+)</name>
        <dbReference type="ChEBI" id="CHEBI:18420"/>
        <label>1</label>
    </ligand>
</feature>
<keyword evidence="7 10" id="KW-0378">Hydrolase</keyword>
<dbReference type="STRING" id="582851.GCA_900162665_02795"/>
<feature type="binding site" evidence="11">
    <location>
        <position position="88"/>
    </location>
    <ligand>
        <name>Mg(2+)</name>
        <dbReference type="ChEBI" id="CHEBI:18420"/>
        <label>1</label>
        <note>catalytic</note>
    </ligand>
</feature>
<feature type="binding site" evidence="10">
    <location>
        <position position="86"/>
    </location>
    <ligand>
        <name>Mg(2+)</name>
        <dbReference type="ChEBI" id="CHEBI:18420"/>
        <label>2</label>
    </ligand>
</feature>
<feature type="binding site" evidence="10">
    <location>
        <position position="66"/>
    </location>
    <ligand>
        <name>Mg(2+)</name>
        <dbReference type="ChEBI" id="CHEBI:18420"/>
        <label>1</label>
    </ligand>
</feature>
<dbReference type="GO" id="GO:0005886">
    <property type="term" value="C:plasma membrane"/>
    <property type="evidence" value="ECO:0007669"/>
    <property type="project" value="UniProtKB-SubCell"/>
</dbReference>
<feature type="binding site" evidence="10">
    <location>
        <position position="89"/>
    </location>
    <ligand>
        <name>Mg(2+)</name>
        <dbReference type="ChEBI" id="CHEBI:18420"/>
        <label>2</label>
    </ligand>
</feature>
<dbReference type="EMBL" id="BJYM01000002">
    <property type="protein sequence ID" value="GEN85850.1"/>
    <property type="molecule type" value="Genomic_DNA"/>
</dbReference>
<dbReference type="CDD" id="cd01638">
    <property type="entry name" value="CysQ"/>
    <property type="match status" value="1"/>
</dbReference>
<feature type="binding site" evidence="11">
    <location>
        <position position="226"/>
    </location>
    <ligand>
        <name>Mg(2+)</name>
        <dbReference type="ChEBI" id="CHEBI:18420"/>
        <label>1</label>
        <note>catalytic</note>
    </ligand>
</feature>
<dbReference type="EC" id="3.1.3.7" evidence="10"/>
<keyword evidence="8 10" id="KW-0460">Magnesium</keyword>
<dbReference type="Gene3D" id="3.40.190.80">
    <property type="match status" value="1"/>
</dbReference>
<keyword evidence="13" id="KW-1185">Reference proteome</keyword>
<dbReference type="PROSITE" id="PS00630">
    <property type="entry name" value="IMP_2"/>
    <property type="match status" value="1"/>
</dbReference>
<dbReference type="RefSeq" id="WP_147208485.1">
    <property type="nucleotide sequence ID" value="NZ_BJYM01000002.1"/>
</dbReference>
<evidence type="ECO:0000313" key="13">
    <source>
        <dbReference type="Proteomes" id="UP000321558"/>
    </source>
</evidence>
<organism evidence="12 13">
    <name type="scientific">Oceanobacillus sojae</name>
    <dbReference type="NCBI Taxonomy" id="582851"/>
    <lineage>
        <taxon>Bacteria</taxon>
        <taxon>Bacillati</taxon>
        <taxon>Bacillota</taxon>
        <taxon>Bacilli</taxon>
        <taxon>Bacillales</taxon>
        <taxon>Bacillaceae</taxon>
        <taxon>Oceanobacillus</taxon>
    </lineage>
</organism>
<feature type="binding site" evidence="10">
    <location>
        <position position="226"/>
    </location>
    <ligand>
        <name>substrate</name>
    </ligand>
</feature>
<feature type="binding site" evidence="11">
    <location>
        <position position="86"/>
    </location>
    <ligand>
        <name>Mg(2+)</name>
        <dbReference type="ChEBI" id="CHEBI:18420"/>
        <label>1</label>
        <note>catalytic</note>
    </ligand>
</feature>
<feature type="binding site" evidence="10">
    <location>
        <position position="88"/>
    </location>
    <ligand>
        <name>Mg(2+)</name>
        <dbReference type="ChEBI" id="CHEBI:18420"/>
        <label>1</label>
    </ligand>
</feature>
<evidence type="ECO:0000256" key="10">
    <source>
        <dbReference type="HAMAP-Rule" id="MF_02095"/>
    </source>
</evidence>
<dbReference type="Pfam" id="PF00459">
    <property type="entry name" value="Inositol_P"/>
    <property type="match status" value="1"/>
</dbReference>
<feature type="binding site" evidence="11">
    <location>
        <position position="89"/>
    </location>
    <ligand>
        <name>Mg(2+)</name>
        <dbReference type="ChEBI" id="CHEBI:18420"/>
        <label>1</label>
        <note>catalytic</note>
    </ligand>
</feature>
<comment type="function">
    <text evidence="10">Converts adenosine-3',5'-bisphosphate (PAP) to AMP.</text>
</comment>
<name>A0A511ZEI2_9BACI</name>
<dbReference type="GO" id="GO:0008441">
    <property type="term" value="F:3'(2'),5'-bisphosphate nucleotidase activity"/>
    <property type="evidence" value="ECO:0007669"/>
    <property type="project" value="UniProtKB-UniRule"/>
</dbReference>
<evidence type="ECO:0000256" key="6">
    <source>
        <dbReference type="ARBA" id="ARBA00022723"/>
    </source>
</evidence>
<protein>
    <recommendedName>
        <fullName evidence="10">3'(2'),5'-bisphosphate nucleotidase CysQ</fullName>
        <ecNumber evidence="10">3.1.3.7</ecNumber>
    </recommendedName>
    <alternativeName>
        <fullName evidence="10">3'(2'),5-bisphosphonucleoside 3'(2')-phosphohydrolase</fullName>
    </alternativeName>
    <alternativeName>
        <fullName evidence="10">3'-phosphoadenosine 5'-phosphate phosphatase</fullName>
        <shortName evidence="10">PAP phosphatase</shortName>
    </alternativeName>
</protein>
<evidence type="ECO:0000256" key="5">
    <source>
        <dbReference type="ARBA" id="ARBA00022519"/>
    </source>
</evidence>
<dbReference type="Proteomes" id="UP000321558">
    <property type="component" value="Unassembled WGS sequence"/>
</dbReference>
<dbReference type="NCBIfam" id="TIGR01331">
    <property type="entry name" value="bisphos_cysQ"/>
    <property type="match status" value="1"/>
</dbReference>
<comment type="catalytic activity">
    <reaction evidence="1">
        <text>a myo-inositol phosphate + H2O = myo-inositol + phosphate</text>
        <dbReference type="Rhea" id="RHEA:24056"/>
        <dbReference type="ChEBI" id="CHEBI:15377"/>
        <dbReference type="ChEBI" id="CHEBI:17268"/>
        <dbReference type="ChEBI" id="CHEBI:43474"/>
        <dbReference type="ChEBI" id="CHEBI:84139"/>
        <dbReference type="EC" id="3.1.3.25"/>
    </reaction>
</comment>
<evidence type="ECO:0000256" key="4">
    <source>
        <dbReference type="ARBA" id="ARBA00022475"/>
    </source>
</evidence>
<evidence type="ECO:0000313" key="12">
    <source>
        <dbReference type="EMBL" id="GEN85850.1"/>
    </source>
</evidence>
<dbReference type="GO" id="GO:0052834">
    <property type="term" value="F:inositol monophosphate phosphatase activity"/>
    <property type="evidence" value="ECO:0007669"/>
    <property type="project" value="UniProtKB-EC"/>
</dbReference>
<dbReference type="AlphaFoldDB" id="A0A511ZEI2"/>
<keyword evidence="4 10" id="KW-1003">Cell membrane</keyword>
<dbReference type="InterPro" id="IPR020550">
    <property type="entry name" value="Inositol_monophosphatase_CS"/>
</dbReference>
<reference evidence="12 13" key="1">
    <citation type="submission" date="2019-07" db="EMBL/GenBank/DDBJ databases">
        <title>Whole genome shotgun sequence of Oceanobacillus sojae NBRC 105379.</title>
        <authorList>
            <person name="Hosoyama A."/>
            <person name="Uohara A."/>
            <person name="Ohji S."/>
            <person name="Ichikawa N."/>
        </authorList>
    </citation>
    <scope>NUCLEOTIDE SEQUENCE [LARGE SCALE GENOMIC DNA]</scope>
    <source>
        <strain evidence="12 13">NBRC 105379</strain>
    </source>
</reference>
<feature type="binding site" evidence="10">
    <location>
        <position position="66"/>
    </location>
    <ligand>
        <name>substrate</name>
    </ligand>
</feature>
<dbReference type="GO" id="GO:0046854">
    <property type="term" value="P:phosphatidylinositol phosphate biosynthetic process"/>
    <property type="evidence" value="ECO:0007669"/>
    <property type="project" value="InterPro"/>
</dbReference>
<comment type="similarity">
    <text evidence="3 10">Belongs to the inositol monophosphatase superfamily. CysQ family.</text>
</comment>
<dbReference type="InterPro" id="IPR000760">
    <property type="entry name" value="Inositol_monophosphatase-like"/>
</dbReference>
<dbReference type="GO" id="GO:0000103">
    <property type="term" value="P:sulfate assimilation"/>
    <property type="evidence" value="ECO:0007669"/>
    <property type="project" value="TreeGrafter"/>
</dbReference>
<dbReference type="PANTHER" id="PTHR43028">
    <property type="entry name" value="3'(2'),5'-BISPHOSPHATE NUCLEOTIDASE 1"/>
    <property type="match status" value="1"/>
</dbReference>
<dbReference type="PROSITE" id="PS00629">
    <property type="entry name" value="IMP_1"/>
    <property type="match status" value="1"/>
</dbReference>
<evidence type="ECO:0000256" key="9">
    <source>
        <dbReference type="ARBA" id="ARBA00023136"/>
    </source>
</evidence>
<dbReference type="Gene3D" id="3.30.540.10">
    <property type="entry name" value="Fructose-1,6-Bisphosphatase, subunit A, domain 1"/>
    <property type="match status" value="1"/>
</dbReference>
<comment type="caution">
    <text evidence="12">The sequence shown here is derived from an EMBL/GenBank/DDBJ whole genome shotgun (WGS) entry which is preliminary data.</text>
</comment>
<dbReference type="InterPro" id="IPR050725">
    <property type="entry name" value="CysQ/Inositol_MonoPase"/>
</dbReference>
<dbReference type="PANTHER" id="PTHR43028:SF5">
    <property type="entry name" value="3'(2'),5'-BISPHOSPHATE NUCLEOTIDASE 1"/>
    <property type="match status" value="1"/>
</dbReference>
<sequence>MINVSLKTMLDISLEAGREILDIYDNDYSIETKSDGSLLTEADRRSHQIIVERLQGVFEEVPILSEEGSEIPYTQRQHWSRLFLVDPLDGTKEFIRKNGEFTVNIALVEEGYPVVGVIYAPALDVFYFGQSGLGAFKLDAASYADPADDKALIEQSVQLPIADAGNSVNVIASRSHMSEETKVFIEELRNHHTVDVISAGSSLKFCLVAEGKADYYPRYAPTMEWDTAAGQAIVEAAGGTMLRYKDHERFYYNRENLKNGWFLVKRETDSQILSRCD</sequence>
<comment type="subcellular location">
    <subcellularLocation>
        <location evidence="10">Cell membrane</location>
        <topology evidence="10">Peripheral membrane protein</topology>
        <orientation evidence="10">Cytoplasmic side</orientation>
    </subcellularLocation>
</comment>
<dbReference type="InterPro" id="IPR006240">
    <property type="entry name" value="CysQ"/>
</dbReference>
<accession>A0A511ZEI2</accession>